<proteinExistence type="predicted"/>
<dbReference type="InterPro" id="IPR007568">
    <property type="entry name" value="RTA1"/>
</dbReference>
<keyword evidence="4 5" id="KW-0472">Membrane</keyword>
<sequence length="283" mass="31842">MGEENYFKYIPNETLIYVAAACFGVSSIYYSVQVFRFRSWYFIPFLIGCISEAAGYGARRYSSEHVDQIGPYIGQGLLLLLPPAFFSATVYMILKKVILCMDAQEYSKLSIKWLTKIFVAADVFSLFLQAAGGGLQGAKKKNLTSIGQGTTIFGLVVQVVAFTVFLWLTWHFTSAMLKDYNSPAYTCAEKGQERSWKAPWRRCIYAIYASGGLILLRSVYRIVEYAMGHEGYLMVHEAYFYALDTLPMFLTTVVFIVVFPPAVLKKQVELSILNSNAPRPVAV</sequence>
<feature type="transmembrane region" description="Helical" evidence="5">
    <location>
        <begin position="39"/>
        <end position="57"/>
    </location>
</feature>
<feature type="transmembrane region" description="Helical" evidence="5">
    <location>
        <begin position="203"/>
        <end position="220"/>
    </location>
</feature>
<comment type="caution">
    <text evidence="6">The sequence shown here is derived from an EMBL/GenBank/DDBJ whole genome shotgun (WGS) entry which is preliminary data.</text>
</comment>
<keyword evidence="2 5" id="KW-0812">Transmembrane</keyword>
<evidence type="ECO:0000256" key="2">
    <source>
        <dbReference type="ARBA" id="ARBA00022692"/>
    </source>
</evidence>
<dbReference type="OrthoDB" id="3358017at2759"/>
<dbReference type="Proteomes" id="UP000013776">
    <property type="component" value="Unassembled WGS sequence"/>
</dbReference>
<accession>R4XEY6</accession>
<protein>
    <recommendedName>
        <fullName evidence="8">RTA1 domain protein</fullName>
    </recommendedName>
</protein>
<dbReference type="Pfam" id="PF04479">
    <property type="entry name" value="RTA1"/>
    <property type="match status" value="1"/>
</dbReference>
<evidence type="ECO:0000256" key="5">
    <source>
        <dbReference type="SAM" id="Phobius"/>
    </source>
</evidence>
<keyword evidence="3 5" id="KW-1133">Transmembrane helix</keyword>
<evidence type="ECO:0000256" key="1">
    <source>
        <dbReference type="ARBA" id="ARBA00004141"/>
    </source>
</evidence>
<evidence type="ECO:0000256" key="3">
    <source>
        <dbReference type="ARBA" id="ARBA00022989"/>
    </source>
</evidence>
<feature type="transmembrane region" description="Helical" evidence="5">
    <location>
        <begin position="113"/>
        <end position="132"/>
    </location>
</feature>
<evidence type="ECO:0000313" key="7">
    <source>
        <dbReference type="Proteomes" id="UP000013776"/>
    </source>
</evidence>
<evidence type="ECO:0000313" key="6">
    <source>
        <dbReference type="EMBL" id="CCG84427.1"/>
    </source>
</evidence>
<comment type="subcellular location">
    <subcellularLocation>
        <location evidence="1">Membrane</location>
        <topology evidence="1">Multi-pass membrane protein</topology>
    </subcellularLocation>
</comment>
<dbReference type="PANTHER" id="PTHR31465:SF1">
    <property type="entry name" value="PROTEIN RTA1-RELATED"/>
    <property type="match status" value="1"/>
</dbReference>
<organism evidence="6 7">
    <name type="scientific">Taphrina deformans (strain PYCC 5710 / ATCC 11124 / CBS 356.35 / IMI 108563 / JCM 9778 / NBRC 8474)</name>
    <name type="common">Peach leaf curl fungus</name>
    <name type="synonym">Lalaria deformans</name>
    <dbReference type="NCBI Taxonomy" id="1097556"/>
    <lineage>
        <taxon>Eukaryota</taxon>
        <taxon>Fungi</taxon>
        <taxon>Dikarya</taxon>
        <taxon>Ascomycota</taxon>
        <taxon>Taphrinomycotina</taxon>
        <taxon>Taphrinomycetes</taxon>
        <taxon>Taphrinales</taxon>
        <taxon>Taphrinaceae</taxon>
        <taxon>Taphrina</taxon>
    </lineage>
</organism>
<dbReference type="EMBL" id="CAHR02000239">
    <property type="protein sequence ID" value="CCG84427.1"/>
    <property type="molecule type" value="Genomic_DNA"/>
</dbReference>
<gene>
    <name evidence="6" type="ORF">TAPDE_004886</name>
</gene>
<evidence type="ECO:0008006" key="8">
    <source>
        <dbReference type="Google" id="ProtNLM"/>
    </source>
</evidence>
<reference evidence="6 7" key="1">
    <citation type="journal article" date="2013" name="MBio">
        <title>Genome sequencing of the plant pathogen Taphrina deformans, the causal agent of peach leaf curl.</title>
        <authorList>
            <person name="Cisse O.H."/>
            <person name="Almeida J.M.G.C.F."/>
            <person name="Fonseca A."/>
            <person name="Kumar A.A."/>
            <person name="Salojaervi J."/>
            <person name="Overmyer K."/>
            <person name="Hauser P.M."/>
            <person name="Pagni M."/>
        </authorList>
    </citation>
    <scope>NUCLEOTIDE SEQUENCE [LARGE SCALE GENOMIC DNA]</scope>
    <source>
        <strain evidence="7">PYCC 5710 / ATCC 11124 / CBS 356.35 / IMI 108563 / JCM 9778 / NBRC 8474</strain>
    </source>
</reference>
<feature type="transmembrane region" description="Helical" evidence="5">
    <location>
        <begin position="14"/>
        <end position="32"/>
    </location>
</feature>
<feature type="transmembrane region" description="Helical" evidence="5">
    <location>
        <begin position="69"/>
        <end position="93"/>
    </location>
</feature>
<dbReference type="eggNOG" id="ENOG502QURG">
    <property type="taxonomic scope" value="Eukaryota"/>
</dbReference>
<name>R4XEY6_TAPDE</name>
<feature type="transmembrane region" description="Helical" evidence="5">
    <location>
        <begin position="152"/>
        <end position="170"/>
    </location>
</feature>
<keyword evidence="7" id="KW-1185">Reference proteome</keyword>
<feature type="transmembrane region" description="Helical" evidence="5">
    <location>
        <begin position="240"/>
        <end position="264"/>
    </location>
</feature>
<dbReference type="GO" id="GO:0016020">
    <property type="term" value="C:membrane"/>
    <property type="evidence" value="ECO:0007669"/>
    <property type="project" value="UniProtKB-SubCell"/>
</dbReference>
<dbReference type="STRING" id="1097556.R4XEY6"/>
<dbReference type="PANTHER" id="PTHR31465">
    <property type="entry name" value="PROTEIN RTA1-RELATED"/>
    <property type="match status" value="1"/>
</dbReference>
<dbReference type="VEuPathDB" id="FungiDB:TAPDE_004886"/>
<evidence type="ECO:0000256" key="4">
    <source>
        <dbReference type="ARBA" id="ARBA00023136"/>
    </source>
</evidence>
<dbReference type="AlphaFoldDB" id="R4XEY6"/>